<keyword evidence="4" id="KW-1185">Reference proteome</keyword>
<accession>A0A6D2JBN7</accession>
<feature type="compositionally biased region" description="Basic and acidic residues" evidence="1">
    <location>
        <begin position="157"/>
        <end position="177"/>
    </location>
</feature>
<dbReference type="PRINTS" id="PR00625">
    <property type="entry name" value="JDOMAIN"/>
</dbReference>
<feature type="domain" description="J" evidence="2">
    <location>
        <begin position="60"/>
        <end position="124"/>
    </location>
</feature>
<organism evidence="3 4">
    <name type="scientific">Microthlaspi erraticum</name>
    <dbReference type="NCBI Taxonomy" id="1685480"/>
    <lineage>
        <taxon>Eukaryota</taxon>
        <taxon>Viridiplantae</taxon>
        <taxon>Streptophyta</taxon>
        <taxon>Embryophyta</taxon>
        <taxon>Tracheophyta</taxon>
        <taxon>Spermatophyta</taxon>
        <taxon>Magnoliopsida</taxon>
        <taxon>eudicotyledons</taxon>
        <taxon>Gunneridae</taxon>
        <taxon>Pentapetalae</taxon>
        <taxon>rosids</taxon>
        <taxon>malvids</taxon>
        <taxon>Brassicales</taxon>
        <taxon>Brassicaceae</taxon>
        <taxon>Coluteocarpeae</taxon>
        <taxon>Microthlaspi</taxon>
    </lineage>
</organism>
<dbReference type="SUPFAM" id="SSF46565">
    <property type="entry name" value="Chaperone J-domain"/>
    <property type="match status" value="1"/>
</dbReference>
<dbReference type="Proteomes" id="UP000467841">
    <property type="component" value="Unassembled WGS sequence"/>
</dbReference>
<feature type="compositionally biased region" description="Acidic residues" evidence="1">
    <location>
        <begin position="242"/>
        <end position="259"/>
    </location>
</feature>
<dbReference type="EMBL" id="CACVBM020001151">
    <property type="protein sequence ID" value="CAA7034718.1"/>
    <property type="molecule type" value="Genomic_DNA"/>
</dbReference>
<dbReference type="PANTHER" id="PTHR44137:SF23">
    <property type="entry name" value="CHAPERONE DNAJ-DOMAIN SUPERFAMILY PROTEIN"/>
    <property type="match status" value="1"/>
</dbReference>
<gene>
    <name evidence="3" type="ORF">MERR_LOCUS21953</name>
</gene>
<dbReference type="OrthoDB" id="10250354at2759"/>
<evidence type="ECO:0000259" key="2">
    <source>
        <dbReference type="PROSITE" id="PS50076"/>
    </source>
</evidence>
<dbReference type="PANTHER" id="PTHR44137">
    <property type="entry name" value="BNAC03G44070D PROTEIN"/>
    <property type="match status" value="1"/>
</dbReference>
<feature type="compositionally biased region" description="Low complexity" evidence="1">
    <location>
        <begin position="143"/>
        <end position="152"/>
    </location>
</feature>
<protein>
    <recommendedName>
        <fullName evidence="2">J domain-containing protein</fullName>
    </recommendedName>
</protein>
<proteinExistence type="predicted"/>
<dbReference type="SMART" id="SM00271">
    <property type="entry name" value="DnaJ"/>
    <property type="match status" value="1"/>
</dbReference>
<dbReference type="InterPro" id="IPR036869">
    <property type="entry name" value="J_dom_sf"/>
</dbReference>
<dbReference type="InterPro" id="IPR001623">
    <property type="entry name" value="DnaJ_domain"/>
</dbReference>
<dbReference type="Pfam" id="PF00226">
    <property type="entry name" value="DnaJ"/>
    <property type="match status" value="1"/>
</dbReference>
<comment type="caution">
    <text evidence="3">The sequence shown here is derived from an EMBL/GenBank/DDBJ whole genome shotgun (WGS) entry which is preliminary data.</text>
</comment>
<dbReference type="Gene3D" id="1.10.287.110">
    <property type="entry name" value="DnaJ domain"/>
    <property type="match status" value="1"/>
</dbReference>
<name>A0A6D2JBN7_9BRAS</name>
<sequence>MMESDKEEARRALETAERKLSENDYNGAREFVWKAHKLYPELVGLEQVLMITHVYMCGSDWYGILGVDPLADDETVKRQYKKLALSLHPDKNRFHGAEGAFKLVSDAWCLLSDKPKRLAYDRTRRWKESYQKKSDWPKNEPASSSFSPSSTSAYHHQAQERWKQWGKKLREDTKPQKEQASSTSASFDYAKAAERSQERWEQCLKNQEKMSMQQRRNSNILHQKKGKSNIKREEELKQNKIEEEEDEMNITIEEEEMMF</sequence>
<feature type="compositionally biased region" description="Polar residues" evidence="1">
    <location>
        <begin position="209"/>
        <end position="221"/>
    </location>
</feature>
<dbReference type="PROSITE" id="PS50076">
    <property type="entry name" value="DNAJ_2"/>
    <property type="match status" value="1"/>
</dbReference>
<evidence type="ECO:0000313" key="3">
    <source>
        <dbReference type="EMBL" id="CAA7034718.1"/>
    </source>
</evidence>
<dbReference type="AlphaFoldDB" id="A0A6D2JBN7"/>
<dbReference type="CDD" id="cd06257">
    <property type="entry name" value="DnaJ"/>
    <property type="match status" value="1"/>
</dbReference>
<evidence type="ECO:0000256" key="1">
    <source>
        <dbReference type="SAM" id="MobiDB-lite"/>
    </source>
</evidence>
<feature type="region of interest" description="Disordered" evidence="1">
    <location>
        <begin position="208"/>
        <end position="259"/>
    </location>
</feature>
<reference evidence="3" key="1">
    <citation type="submission" date="2020-01" db="EMBL/GenBank/DDBJ databases">
        <authorList>
            <person name="Mishra B."/>
        </authorList>
    </citation>
    <scope>NUCLEOTIDE SEQUENCE [LARGE SCALE GENOMIC DNA]</scope>
</reference>
<feature type="region of interest" description="Disordered" evidence="1">
    <location>
        <begin position="130"/>
        <end position="190"/>
    </location>
</feature>
<feature type="compositionally biased region" description="Basic and acidic residues" evidence="1">
    <location>
        <begin position="230"/>
        <end position="241"/>
    </location>
</feature>
<evidence type="ECO:0000313" key="4">
    <source>
        <dbReference type="Proteomes" id="UP000467841"/>
    </source>
</evidence>